<dbReference type="Proteomes" id="UP000078316">
    <property type="component" value="Unassembled WGS sequence"/>
</dbReference>
<reference evidence="1 2" key="1">
    <citation type="submission" date="2016-04" db="EMBL/GenBank/DDBJ databases">
        <authorList>
            <person name="Evans L.H."/>
            <person name="Alamgir A."/>
            <person name="Owens N."/>
            <person name="Weber N.D."/>
            <person name="Virtaneva K."/>
            <person name="Barbian K."/>
            <person name="Babar A."/>
            <person name="Rosenke K."/>
        </authorList>
    </citation>
    <scope>NUCLEOTIDE SEQUENCE [LARGE SCALE GENOMIC DNA]</scope>
    <source>
        <strain evidence="1 2">PMB02</strain>
    </source>
</reference>
<proteinExistence type="predicted"/>
<dbReference type="EMBL" id="LWHQ01000074">
    <property type="protein sequence ID" value="OAS16178.1"/>
    <property type="molecule type" value="Genomic_DNA"/>
</dbReference>
<gene>
    <name evidence="1" type="ORF">A5481_28510</name>
</gene>
<dbReference type="RefSeq" id="WP_048435179.1">
    <property type="nucleotide sequence ID" value="NZ_LWHQ01000074.1"/>
</dbReference>
<evidence type="ECO:0000313" key="1">
    <source>
        <dbReference type="EMBL" id="OAS16178.1"/>
    </source>
</evidence>
<sequence>MWSIVNFGKWKEKGKTLPQIIVSDPDWFFWAMETDSFLGSLKAEAAMLARRAQSIRLPASYGNDHCIQYMLTPDRKFADFNIIPSNRPAHLGSSSEIRRAYLSLRMPREINEYDKLGGRQIIRTFKYHWFNNKNLTKKAVETFFDTASHFEKP</sequence>
<dbReference type="STRING" id="427683.A5481_28510"/>
<comment type="caution">
    <text evidence="1">The sequence shown here is derived from an EMBL/GenBank/DDBJ whole genome shotgun (WGS) entry which is preliminary data.</text>
</comment>
<name>A0A179RYS0_9HYPH</name>
<dbReference type="OrthoDB" id="2929212at2"/>
<evidence type="ECO:0000313" key="2">
    <source>
        <dbReference type="Proteomes" id="UP000078316"/>
    </source>
</evidence>
<protein>
    <submittedName>
        <fullName evidence="1">Uncharacterized protein</fullName>
    </submittedName>
</protein>
<dbReference type="AlphaFoldDB" id="A0A179RYS0"/>
<accession>A0A179RYS0</accession>
<organism evidence="1 2">
    <name type="scientific">Methylobacterium platani</name>
    <dbReference type="NCBI Taxonomy" id="427683"/>
    <lineage>
        <taxon>Bacteria</taxon>
        <taxon>Pseudomonadati</taxon>
        <taxon>Pseudomonadota</taxon>
        <taxon>Alphaproteobacteria</taxon>
        <taxon>Hyphomicrobiales</taxon>
        <taxon>Methylobacteriaceae</taxon>
        <taxon>Methylobacterium</taxon>
    </lineage>
</organism>